<dbReference type="EMBL" id="LSZP01000035">
    <property type="protein sequence ID" value="KXU35686.1"/>
    <property type="molecule type" value="Genomic_DNA"/>
</dbReference>
<dbReference type="STRING" id="1548208.AXK12_04790"/>
<dbReference type="CDD" id="cd03143">
    <property type="entry name" value="A4_beta-galactosidase_middle_domain"/>
    <property type="match status" value="1"/>
</dbReference>
<dbReference type="InterPro" id="IPR029062">
    <property type="entry name" value="Class_I_gatase-like"/>
</dbReference>
<evidence type="ECO:0000313" key="2">
    <source>
        <dbReference type="Proteomes" id="UP000071392"/>
    </source>
</evidence>
<dbReference type="AlphaFoldDB" id="A0A139SM75"/>
<evidence type="ECO:0000313" key="1">
    <source>
        <dbReference type="EMBL" id="KXU35686.1"/>
    </source>
</evidence>
<keyword evidence="2" id="KW-1185">Reference proteome</keyword>
<dbReference type="Proteomes" id="UP000071392">
    <property type="component" value="Unassembled WGS sequence"/>
</dbReference>
<name>A0A139SM75_9BACT</name>
<dbReference type="Gene3D" id="3.20.20.80">
    <property type="entry name" value="Glycosidases"/>
    <property type="match status" value="1"/>
</dbReference>
<dbReference type="OrthoDB" id="9780891at2"/>
<gene>
    <name evidence="1" type="ORF">AXK12_04790</name>
</gene>
<dbReference type="InterPro" id="IPR028212">
    <property type="entry name" value="GHL6"/>
</dbReference>
<accession>A0A139SM75</accession>
<sequence>MASLRFRQVHLDFHTSGAIPGIGEKFDKRAFQESLKLGRVNSITLFSKCHHGYSYHPTKVGVAHPHLKGDLLARQIEACREIDVRCPIYLSAGLDEVAAQAHPEWVVTRRDGTSAVPFKASWRLLSFNSPYLDYLCAQIEEVVTRWPDNDGIFLDIISAPLDYSNTSIAQMLAAGLDPESEADARDYAERVLYRYFERTTAAAQSVRPDTPVVHNSGDVSLGTVRAHGFNTHFELESLPTGGWGYDHFPLLARYVITQGKDFLGMTGKFHTTWGEFGGFKRAASLRYECAAMLAYGAKCSIGDQVHPSAQMNTDTYALIGEAYAEVEAKEPWCAAVRSVAKIAIVSSRQNQARWNADHTQGLAADEGAGRMLLELHQPFVVLDEHASWQPYEVVILPEGFVMTPAKAEQARAFIASGGRIVAAGSALLNEAGDAFALPPAAGVGLRGRSAYNPDYLVATEHAPRVPVRSPIVIHGGAYEVDLAKVSGDGARAAVSVLAERRVPYFNRTWGHFCSHQHTPDAPEQPGAGTSPAAIAGEAIAYFAHDLFSAYRRQGQPLYRDFFEAALRHLLGGVLPVETSGLPTSGRVNVLEQPGEGRYVAHLLYAPTSVRGTFNGKPIEIIEDLVPLRAVSVALRLPRVPRSLRLVPEGRALDFQVSDGGVVHFSVPEFTAHQMVELAYE</sequence>
<comment type="caution">
    <text evidence="1">The sequence shown here is derived from an EMBL/GenBank/DDBJ whole genome shotgun (WGS) entry which is preliminary data.</text>
</comment>
<dbReference type="RefSeq" id="WP_068711787.1">
    <property type="nucleotide sequence ID" value="NZ_LSZP01000035.1"/>
</dbReference>
<dbReference type="Gene3D" id="3.40.50.880">
    <property type="match status" value="1"/>
</dbReference>
<reference evidence="1 2" key="1">
    <citation type="submission" date="2016-02" db="EMBL/GenBank/DDBJ databases">
        <authorList>
            <person name="Wen L."/>
            <person name="He K."/>
            <person name="Yang H."/>
        </authorList>
    </citation>
    <scope>NUCLEOTIDE SEQUENCE [LARGE SCALE GENOMIC DNA]</scope>
    <source>
        <strain evidence="1 2">CV41</strain>
    </source>
</reference>
<dbReference type="Pfam" id="PF14871">
    <property type="entry name" value="GHL6"/>
    <property type="match status" value="1"/>
</dbReference>
<protein>
    <submittedName>
        <fullName evidence="1">Alpha-amylase</fullName>
    </submittedName>
</protein>
<organism evidence="1 2">
    <name type="scientific">Cephaloticoccus capnophilus</name>
    <dbReference type="NCBI Taxonomy" id="1548208"/>
    <lineage>
        <taxon>Bacteria</taxon>
        <taxon>Pseudomonadati</taxon>
        <taxon>Verrucomicrobiota</taxon>
        <taxon>Opitutia</taxon>
        <taxon>Opitutales</taxon>
        <taxon>Opitutaceae</taxon>
        <taxon>Cephaloticoccus</taxon>
    </lineage>
</organism>
<dbReference type="InterPro" id="IPR017853">
    <property type="entry name" value="GH"/>
</dbReference>
<proteinExistence type="predicted"/>
<dbReference type="SUPFAM" id="SSF51445">
    <property type="entry name" value="(Trans)glycosidases"/>
    <property type="match status" value="1"/>
</dbReference>